<dbReference type="Pfam" id="PF21809">
    <property type="entry name" value="Glyco_hydro_84_hel"/>
    <property type="match status" value="1"/>
</dbReference>
<dbReference type="Gene3D" id="3.20.20.80">
    <property type="entry name" value="Glycosidases"/>
    <property type="match status" value="1"/>
</dbReference>
<evidence type="ECO:0000313" key="8">
    <source>
        <dbReference type="EMBL" id="EIE41401.1"/>
    </source>
</evidence>
<dbReference type="SUPFAM" id="SSF140657">
    <property type="entry name" value="Hyaluronidase post-catalytic domain-like"/>
    <property type="match status" value="1"/>
</dbReference>
<feature type="signal peptide" evidence="6">
    <location>
        <begin position="1"/>
        <end position="21"/>
    </location>
</feature>
<dbReference type="SUPFAM" id="SSF49785">
    <property type="entry name" value="Galactose-binding domain-like"/>
    <property type="match status" value="2"/>
</dbReference>
<sequence length="2056" mass="234074">MNIKKVIKFIASAAISSGLVAFISTNEATSSAETTSRVNHKEYKIYPTVHSIEYFNKRFIITPSINLVLEHGIDEATVARFEETLKLKNISYQKSRRIVKDKTNILIGLKNNKDTFVDDYISSNSITFSDGIFNKTDSYVLNSQSNVITLYASESDASFYGVTSLWHIFNQLNGTEIEEFKIEDYADIKTRGVIEGYYGNPWTTDDRLSYMKWGSYYKLNGYFYAPKDDPKHIDKWRELYTDEELENKIKPLAIEGNKTKVRYIYTLHPFKSNRLEQNTYDTDLQALKAKFMQVIKVGVRQIGILADDFTKPNQDLQLKLLQDMVAWLKELKNNEYPDMKVTLPYVVHEYAGQGESHFRNFPEEVQIVMTGGKIWGEVSETFTNNFTNNTGRGPLLWINWPCSDNSKNHLIMGGYKEFLHRNVDPEKVQGIIFNPMQQNEPSKVAIFGGAEYSWNIWKTDEHINNVYNDSFKYVANNSLIENDESRALRELSKHMINQHMDNRVVALQESVELAPKLTSLLNKLNDLSYTEDELNTLRNEFLELHNHAKTLKETSVNRRLFDQMNPWINSAHQLFEGLVKAIDALKELKANNVSDFSDYLADAKELISQARTSNGFVYLNHIEYAEVGVQHIQPFASKILKFMSDKQSETLNPDGVELVTTITSNLGNSTGAPAENALDPLNTSDVIYKRSNNKIQTNDYIQADFNKPINLKDIFIQMAGGTDHFYNARFEYKLEGSADWQQVQGSSEISKPRNDVSPYEVSSLNIENVVAIRLISTSTTNNNNDNGWLRLKNFLVNKGEINIVPTYYSGATISNDDTTLVNAGQGQGNIFDNNHSSEWWLKTGHGKDFIDQESTLAIKYNEEKVITKVLIEQGSSQSNDVLRNAEVQYWDKSSSTWKKFGSANIDNSLKQIISGYAVTNKLRIVNKQKVQVWWRLGTFKAGGPQNGLILPNSIRGHNINIATNAAINDRARNNRLRYILDGDDNSLAWMSRNNGQNIQNGDGIDVLFGIPKEINSIRILQDTGDKMSHLKVQKLFNGEVTDLGELSFDGGETEKIFKVPSNAGVMTGIRIISTRNTTTWWKLKSVDITDRETPSSKYLHTTIQENSNLLTLKDEDTFKLWTKDKETETTSYEIPANGYLGIDLKDLYKIKSVEASFTETENIKLKASISGYTWIDLDPSNLPEKRNFRYIMLQNTSEQPISVPFNKLTVITEPKAIFGRLVTSNIPTNSSWGDTRYNGNAFDTDLRSQTKFGGNPSANNYAIYDLGTEVDLHSLRIYTSDNTVDFPRNIDVQISNTQDGQYETVFSINDAGSETFNGTLQASGYGQVDSNYPNIKYWGNDNIANKKARYIKLLIKNNYPTRALIINEIVVNRGEYISLETDPRFDGENFVEIDAKSRPENMLDNNFDTSYKPAKSNGNVTLNVDPEEFVGKNLRVISEGESGINTTIKAIVYDTTTSTQKEVSLGVLSNSVTSFNLPKEEGMKIVGFNFSWIDKKPIITEVLGYVEKNNVQVNKEELRALSSTSPTGFENWIQLSKDKFNKEKVTADSVLASENVTQETVDNAKRALQRAINEAQVKADKRELEEIVSSALNNEDKSYTDGSFFEYNKALGAIKHELTQTENLTQNKLDELKRNVENAKSALEYSKLNQQIAELNIAKFEKLIKNNYTEQSYLTLQQKVNEIKQKLSDNSITPIQYADLNREFNKLFDQLEKTELGALINEYNSFKETKSYPFIDNYGFNWNNLSQPLSEKILELDKIIEAENVTEVQVRTILNQLQETTFKAINDRDEKINSLKTLVEHTRDNEDKLYTEETFEVYASIVNEIKSVINLDDVSPEQIDLLTSKFNEAKEGLKFDETKLNEAKRKAKNSLNSLDDKKDFAEKIENATTVADVSNIIDLIQNEIIKQEASRKIENFKNKLNNLVSRVKNSETKNVLSNLIASIDNEKDYEDLNERILNEIKNELVQEIEKELLKVKNERKVSLFKKNLKDANSISDLEFLLEKIKQENEKPIETPKNKNNDNKKVSKLGLIIGASISSILIISGIVYTFIFKRNKK</sequence>
<feature type="chain" id="PRO_5003637687" evidence="6">
    <location>
        <begin position="22"/>
        <end position="2056"/>
    </location>
</feature>
<dbReference type="PATRIC" id="fig|1131455.3.peg.576"/>
<evidence type="ECO:0000256" key="3">
    <source>
        <dbReference type="PROSITE-ProRule" id="PRU01353"/>
    </source>
</evidence>
<gene>
    <name evidence="8" type="ORF">MCANUFG4_02870</name>
</gene>
<evidence type="ECO:0000256" key="5">
    <source>
        <dbReference type="SAM" id="Phobius"/>
    </source>
</evidence>
<keyword evidence="4" id="KW-0175">Coiled coil</keyword>
<evidence type="ECO:0000259" key="7">
    <source>
        <dbReference type="PROSITE" id="PS52009"/>
    </source>
</evidence>
<reference evidence="8 9" key="1">
    <citation type="journal article" date="2012" name="J. Bacteriol.">
        <title>Genome annotation of five Mycoplasma canis strains.</title>
        <authorList>
            <person name="Brown D.R."/>
            <person name="May M."/>
            <person name="Michaels D.L."/>
            <person name="Barbet A.F."/>
        </authorList>
    </citation>
    <scope>NUCLEOTIDE SEQUENCE [LARGE SCALE GENOMIC DNA]</scope>
    <source>
        <strain evidence="8 9">UFG4</strain>
    </source>
</reference>
<dbReference type="InterPro" id="IPR020840">
    <property type="entry name" value="Extracell_matrix-bd_GA"/>
</dbReference>
<keyword evidence="5" id="KW-1133">Transmembrane helix</keyword>
<feature type="transmembrane region" description="Helical" evidence="5">
    <location>
        <begin position="2028"/>
        <end position="2050"/>
    </location>
</feature>
<dbReference type="GO" id="GO:0005975">
    <property type="term" value="P:carbohydrate metabolic process"/>
    <property type="evidence" value="ECO:0007669"/>
    <property type="project" value="UniProtKB-ARBA"/>
</dbReference>
<dbReference type="InterPro" id="IPR015882">
    <property type="entry name" value="HEX_bac_N"/>
</dbReference>
<dbReference type="Pfam" id="PF07555">
    <property type="entry name" value="NAGidase"/>
    <property type="match status" value="1"/>
</dbReference>
<dbReference type="RefSeq" id="WP_004797259.1">
    <property type="nucleotide sequence ID" value="NZ_AJFU01000006.1"/>
</dbReference>
<dbReference type="InterPro" id="IPR017853">
    <property type="entry name" value="GH"/>
</dbReference>
<dbReference type="InterPro" id="IPR029018">
    <property type="entry name" value="Hex-like_dom2"/>
</dbReference>
<dbReference type="PANTHER" id="PTHR13170">
    <property type="entry name" value="O-GLCNACASE"/>
    <property type="match status" value="1"/>
</dbReference>
<comment type="caution">
    <text evidence="8">The sequence shown here is derived from an EMBL/GenBank/DDBJ whole genome shotgun (WGS) entry which is preliminary data.</text>
</comment>
<dbReference type="PANTHER" id="PTHR13170:SF16">
    <property type="entry name" value="PROTEIN O-GLCNACASE"/>
    <property type="match status" value="1"/>
</dbReference>
<dbReference type="Gene3D" id="2.60.120.260">
    <property type="entry name" value="Galactose-binding domain-like"/>
    <property type="match status" value="4"/>
</dbReference>
<dbReference type="Gene3D" id="1.20.58.460">
    <property type="entry name" value="Hyaluronidase post-catalytic domain-like"/>
    <property type="match status" value="1"/>
</dbReference>
<accession>I1A4I0</accession>
<protein>
    <submittedName>
        <fullName evidence="8">Beta-N-acetylglucosaminidase</fullName>
    </submittedName>
</protein>
<evidence type="ECO:0000256" key="1">
    <source>
        <dbReference type="ARBA" id="ARBA00022801"/>
    </source>
</evidence>
<feature type="coiled-coil region" evidence="4">
    <location>
        <begin position="1846"/>
        <end position="1933"/>
    </location>
</feature>
<name>I1A4I0_9BACT</name>
<dbReference type="SMART" id="SM00844">
    <property type="entry name" value="GA"/>
    <property type="match status" value="1"/>
</dbReference>
<feature type="coiled-coil region" evidence="4">
    <location>
        <begin position="1554"/>
        <end position="1585"/>
    </location>
</feature>
<keyword evidence="5" id="KW-0472">Membrane</keyword>
<keyword evidence="1 3" id="KW-0378">Hydrolase</keyword>
<dbReference type="InterPro" id="IPR011496">
    <property type="entry name" value="O-GlcNAcase_cat"/>
</dbReference>
<organism evidence="8 9">
    <name type="scientific">Mycoplasmopsis canis UFG4</name>
    <dbReference type="NCBI Taxonomy" id="1131455"/>
    <lineage>
        <taxon>Bacteria</taxon>
        <taxon>Bacillati</taxon>
        <taxon>Mycoplasmatota</taxon>
        <taxon>Mycoplasmoidales</taxon>
        <taxon>Metamycoplasmataceae</taxon>
        <taxon>Mycoplasmopsis</taxon>
    </lineage>
</organism>
<keyword evidence="6" id="KW-0732">Signal</keyword>
<keyword evidence="9" id="KW-1185">Reference proteome</keyword>
<dbReference type="Pfam" id="PF02838">
    <property type="entry name" value="Glyco_hydro_20b"/>
    <property type="match status" value="1"/>
</dbReference>
<evidence type="ECO:0000256" key="2">
    <source>
        <dbReference type="ARBA" id="ARBA00023295"/>
    </source>
</evidence>
<evidence type="ECO:0000256" key="4">
    <source>
        <dbReference type="SAM" id="Coils"/>
    </source>
</evidence>
<dbReference type="EMBL" id="AJFU01000006">
    <property type="protein sequence ID" value="EIE41401.1"/>
    <property type="molecule type" value="Genomic_DNA"/>
</dbReference>
<keyword evidence="5" id="KW-0812">Transmembrane</keyword>
<feature type="domain" description="GH84" evidence="7">
    <location>
        <begin position="189"/>
        <end position="457"/>
    </location>
</feature>
<keyword evidence="2 3" id="KW-0326">Glycosidase</keyword>
<dbReference type="GO" id="GO:1901135">
    <property type="term" value="P:carbohydrate derivative metabolic process"/>
    <property type="evidence" value="ECO:0007669"/>
    <property type="project" value="UniProtKB-ARBA"/>
</dbReference>
<feature type="active site" description="Proton donor" evidence="3">
    <location>
        <position position="308"/>
    </location>
</feature>
<evidence type="ECO:0000313" key="9">
    <source>
        <dbReference type="Proteomes" id="UP000006229"/>
    </source>
</evidence>
<proteinExistence type="inferred from homology"/>
<dbReference type="Proteomes" id="UP000006229">
    <property type="component" value="Unassembled WGS sequence"/>
</dbReference>
<dbReference type="PROSITE" id="PS52009">
    <property type="entry name" value="GH84"/>
    <property type="match status" value="1"/>
</dbReference>
<dbReference type="Gene3D" id="1.20.1270.90">
    <property type="entry name" value="AF1782-like"/>
    <property type="match status" value="3"/>
</dbReference>
<dbReference type="InterPro" id="IPR049478">
    <property type="entry name" value="BT_4395-like_hel"/>
</dbReference>
<dbReference type="OrthoDB" id="9760892at2"/>
<evidence type="ECO:0000256" key="6">
    <source>
        <dbReference type="SAM" id="SignalP"/>
    </source>
</evidence>
<comment type="similarity">
    <text evidence="3">Belongs to the glycosyl hydrolase 84 family.</text>
</comment>
<feature type="coiled-coil region" evidence="4">
    <location>
        <begin position="1615"/>
        <end position="1649"/>
    </location>
</feature>
<dbReference type="SUPFAM" id="SSF51445">
    <property type="entry name" value="(Trans)glycosidases"/>
    <property type="match status" value="1"/>
</dbReference>
<dbReference type="SUPFAM" id="SSF55545">
    <property type="entry name" value="beta-N-acetylhexosaminidase-like domain"/>
    <property type="match status" value="1"/>
</dbReference>
<dbReference type="InterPro" id="IPR051822">
    <property type="entry name" value="Glycosyl_Hydrolase_84"/>
</dbReference>
<dbReference type="GO" id="GO:0015929">
    <property type="term" value="F:hexosaminidase activity"/>
    <property type="evidence" value="ECO:0007669"/>
    <property type="project" value="UniProtKB-ARBA"/>
</dbReference>
<dbReference type="Gene3D" id="3.30.379.10">
    <property type="entry name" value="Chitobiase/beta-hexosaminidase domain 2-like"/>
    <property type="match status" value="1"/>
</dbReference>
<dbReference type="InterPro" id="IPR008979">
    <property type="entry name" value="Galactose-bd-like_sf"/>
</dbReference>